<proteinExistence type="inferred from homology"/>
<keyword evidence="6 9" id="KW-1133">Transmembrane helix</keyword>
<evidence type="ECO:0000256" key="2">
    <source>
        <dbReference type="ARBA" id="ARBA00022448"/>
    </source>
</evidence>
<dbReference type="GO" id="GO:0008320">
    <property type="term" value="F:protein transmembrane transporter activity"/>
    <property type="evidence" value="ECO:0007669"/>
    <property type="project" value="UniProtKB-UniRule"/>
</dbReference>
<dbReference type="PRINTS" id="PR01506">
    <property type="entry name" value="TATBPROTEIN"/>
</dbReference>
<organism evidence="11">
    <name type="scientific">uncultured spirochete</name>
    <dbReference type="NCBI Taxonomy" id="156406"/>
    <lineage>
        <taxon>Bacteria</taxon>
        <taxon>Pseudomonadati</taxon>
        <taxon>Spirochaetota</taxon>
        <taxon>Spirochaetia</taxon>
        <taxon>Spirochaetales</taxon>
        <taxon>environmental samples</taxon>
    </lineage>
</organism>
<evidence type="ECO:0000256" key="5">
    <source>
        <dbReference type="ARBA" id="ARBA00022927"/>
    </source>
</evidence>
<dbReference type="InterPro" id="IPR003369">
    <property type="entry name" value="TatA/B/E"/>
</dbReference>
<dbReference type="HAMAP" id="MF_00236">
    <property type="entry name" value="TatA_E"/>
    <property type="match status" value="1"/>
</dbReference>
<comment type="function">
    <text evidence="9">Part of the twin-arginine translocation (Tat) system that transports large folded proteins containing a characteristic twin-arginine motif in their signal peptide across membranes. TatA could form the protein-conducting channel of the Tat system.</text>
</comment>
<evidence type="ECO:0000256" key="9">
    <source>
        <dbReference type="HAMAP-Rule" id="MF_00236"/>
    </source>
</evidence>
<evidence type="ECO:0000256" key="3">
    <source>
        <dbReference type="ARBA" id="ARBA00022475"/>
    </source>
</evidence>
<dbReference type="PANTHER" id="PTHR42982">
    <property type="entry name" value="SEC-INDEPENDENT PROTEIN TRANSLOCASE PROTEIN TATA"/>
    <property type="match status" value="1"/>
</dbReference>
<dbReference type="Gene3D" id="1.20.5.3310">
    <property type="match status" value="1"/>
</dbReference>
<name>A0A3P3XTP2_9SPIR</name>
<evidence type="ECO:0000313" key="11">
    <source>
        <dbReference type="EMBL" id="SLM19484.1"/>
    </source>
</evidence>
<keyword evidence="5 9" id="KW-0653">Protein transport</keyword>
<evidence type="ECO:0000256" key="1">
    <source>
        <dbReference type="ARBA" id="ARBA00004162"/>
    </source>
</evidence>
<evidence type="ECO:0000256" key="10">
    <source>
        <dbReference type="SAM" id="MobiDB-lite"/>
    </source>
</evidence>
<keyword evidence="3 9" id="KW-1003">Cell membrane</keyword>
<dbReference type="AlphaFoldDB" id="A0A3P3XTP2"/>
<dbReference type="NCBIfam" id="NF011430">
    <property type="entry name" value="PRK14861.1"/>
    <property type="match status" value="1"/>
</dbReference>
<accession>A0A3P3XTP2</accession>
<comment type="similarity">
    <text evidence="9">Belongs to the TatA/E family.</text>
</comment>
<keyword evidence="7 9" id="KW-0811">Translocation</keyword>
<feature type="region of interest" description="Disordered" evidence="10">
    <location>
        <begin position="54"/>
        <end position="83"/>
    </location>
</feature>
<dbReference type="GO" id="GO:0043953">
    <property type="term" value="P:protein transport by the Tat complex"/>
    <property type="evidence" value="ECO:0007669"/>
    <property type="project" value="UniProtKB-UniRule"/>
</dbReference>
<evidence type="ECO:0000256" key="7">
    <source>
        <dbReference type="ARBA" id="ARBA00023010"/>
    </source>
</evidence>
<dbReference type="GO" id="GO:0033281">
    <property type="term" value="C:TAT protein transport complex"/>
    <property type="evidence" value="ECO:0007669"/>
    <property type="project" value="UniProtKB-UniRule"/>
</dbReference>
<keyword evidence="4 9" id="KW-0812">Transmembrane</keyword>
<feature type="compositionally biased region" description="Basic and acidic residues" evidence="10">
    <location>
        <begin position="63"/>
        <end position="83"/>
    </location>
</feature>
<evidence type="ECO:0000256" key="4">
    <source>
        <dbReference type="ARBA" id="ARBA00022692"/>
    </source>
</evidence>
<evidence type="ECO:0000256" key="8">
    <source>
        <dbReference type="ARBA" id="ARBA00023136"/>
    </source>
</evidence>
<comment type="subunit">
    <text evidence="9">Forms a complex with TatC.</text>
</comment>
<reference evidence="11" key="1">
    <citation type="submission" date="2017-02" db="EMBL/GenBank/DDBJ databases">
        <authorList>
            <person name="Regsiter A."/>
            <person name="William W."/>
        </authorList>
    </citation>
    <scope>NUCLEOTIDE SEQUENCE</scope>
    <source>
        <strain evidence="11">BdmA 4</strain>
    </source>
</reference>
<keyword evidence="8 9" id="KW-0472">Membrane</keyword>
<dbReference type="PANTHER" id="PTHR42982:SF1">
    <property type="entry name" value="SEC-INDEPENDENT PROTEIN TRANSLOCASE PROTEIN TATA"/>
    <property type="match status" value="1"/>
</dbReference>
<protein>
    <recommendedName>
        <fullName evidence="9">Sec-independent protein translocase protein TatA</fullName>
    </recommendedName>
</protein>
<gene>
    <name evidence="9 11" type="primary">tatA</name>
    <name evidence="11" type="ORF">SPIRO4BDMA_50999</name>
</gene>
<dbReference type="InterPro" id="IPR006312">
    <property type="entry name" value="TatA/E"/>
</dbReference>
<dbReference type="Pfam" id="PF02416">
    <property type="entry name" value="TatA_B_E"/>
    <property type="match status" value="1"/>
</dbReference>
<dbReference type="NCBIfam" id="TIGR01411">
    <property type="entry name" value="tatAE"/>
    <property type="match status" value="1"/>
</dbReference>
<dbReference type="EMBL" id="FWDO01000005">
    <property type="protein sequence ID" value="SLM19484.1"/>
    <property type="molecule type" value="Genomic_DNA"/>
</dbReference>
<evidence type="ECO:0000256" key="6">
    <source>
        <dbReference type="ARBA" id="ARBA00022989"/>
    </source>
</evidence>
<sequence>MFGRIGPMELILILVIALIIFGPKKLPEIGKAIGDAFKAFKKTQEDVTKEADKIVSDASAKSGEPKEMAQKDADADKGEAAKS</sequence>
<feature type="transmembrane region" description="Helical" evidence="9">
    <location>
        <begin position="6"/>
        <end position="23"/>
    </location>
</feature>
<comment type="subcellular location">
    <subcellularLocation>
        <location evidence="1 9">Cell membrane</location>
        <topology evidence="1 9">Single-pass membrane protein</topology>
    </subcellularLocation>
</comment>
<keyword evidence="2 9" id="KW-0813">Transport</keyword>